<sequence length="193" mass="20421">MAPENQIGIPEEIDLPALVHSQPPATQTTSPPNSARTLPTYSGAPSTYFLPPTASGAPLPQSGLPPPPPVYAPPPRTIQIPPPAHDTARVAALEDNVATLQGTIDLMTTNIAEMMALLRGPNRTSSNSTPPLVHGSTVDPAPWAPPTLAPEGDVAAAPHRPPLLIKRRTCQQSIRPISPVRSLLFQRSLHSRP</sequence>
<comment type="caution">
    <text evidence="2">The sequence shown here is derived from an EMBL/GenBank/DDBJ whole genome shotgun (WGS) entry which is preliminary data.</text>
</comment>
<protein>
    <recommendedName>
        <fullName evidence="4">Extensin-like</fullName>
    </recommendedName>
</protein>
<evidence type="ECO:0000313" key="2">
    <source>
        <dbReference type="EMBL" id="OWM65543.1"/>
    </source>
</evidence>
<evidence type="ECO:0000313" key="3">
    <source>
        <dbReference type="Proteomes" id="UP000197138"/>
    </source>
</evidence>
<dbReference type="AlphaFoldDB" id="A0A218VZ21"/>
<feature type="compositionally biased region" description="Pro residues" evidence="1">
    <location>
        <begin position="63"/>
        <end position="74"/>
    </location>
</feature>
<dbReference type="Proteomes" id="UP000197138">
    <property type="component" value="Unassembled WGS sequence"/>
</dbReference>
<accession>A0A218VZ21</accession>
<proteinExistence type="predicted"/>
<evidence type="ECO:0000256" key="1">
    <source>
        <dbReference type="SAM" id="MobiDB-lite"/>
    </source>
</evidence>
<organism evidence="2 3">
    <name type="scientific">Punica granatum</name>
    <name type="common">Pomegranate</name>
    <dbReference type="NCBI Taxonomy" id="22663"/>
    <lineage>
        <taxon>Eukaryota</taxon>
        <taxon>Viridiplantae</taxon>
        <taxon>Streptophyta</taxon>
        <taxon>Embryophyta</taxon>
        <taxon>Tracheophyta</taxon>
        <taxon>Spermatophyta</taxon>
        <taxon>Magnoliopsida</taxon>
        <taxon>eudicotyledons</taxon>
        <taxon>Gunneridae</taxon>
        <taxon>Pentapetalae</taxon>
        <taxon>rosids</taxon>
        <taxon>malvids</taxon>
        <taxon>Myrtales</taxon>
        <taxon>Lythraceae</taxon>
        <taxon>Punica</taxon>
    </lineage>
</organism>
<evidence type="ECO:0008006" key="4">
    <source>
        <dbReference type="Google" id="ProtNLM"/>
    </source>
</evidence>
<gene>
    <name evidence="2" type="ORF">CDL15_Pgr023813</name>
</gene>
<name>A0A218VZ21_PUNGR</name>
<feature type="compositionally biased region" description="Polar residues" evidence="1">
    <location>
        <begin position="36"/>
        <end position="45"/>
    </location>
</feature>
<dbReference type="EMBL" id="MTKT01005609">
    <property type="protein sequence ID" value="OWM65543.1"/>
    <property type="molecule type" value="Genomic_DNA"/>
</dbReference>
<feature type="region of interest" description="Disordered" evidence="1">
    <location>
        <begin position="1"/>
        <end position="74"/>
    </location>
</feature>
<reference evidence="3" key="1">
    <citation type="journal article" date="2017" name="Plant J.">
        <title>The pomegranate (Punica granatum L.) genome and the genomics of punicalagin biosynthesis.</title>
        <authorList>
            <person name="Qin G."/>
            <person name="Xu C."/>
            <person name="Ming R."/>
            <person name="Tang H."/>
            <person name="Guyot R."/>
            <person name="Kramer E.M."/>
            <person name="Hu Y."/>
            <person name="Yi X."/>
            <person name="Qi Y."/>
            <person name="Xu X."/>
            <person name="Gao Z."/>
            <person name="Pan H."/>
            <person name="Jian J."/>
            <person name="Tian Y."/>
            <person name="Yue Z."/>
            <person name="Xu Y."/>
        </authorList>
    </citation>
    <scope>NUCLEOTIDE SEQUENCE [LARGE SCALE GENOMIC DNA]</scope>
    <source>
        <strain evidence="3">cv. Dabenzi</strain>
    </source>
</reference>
<feature type="compositionally biased region" description="Low complexity" evidence="1">
    <location>
        <begin position="21"/>
        <end position="35"/>
    </location>
</feature>